<dbReference type="AlphaFoldDB" id="A0AA36N937"/>
<keyword evidence="2" id="KW-1185">Reference proteome</keyword>
<protein>
    <submittedName>
        <fullName evidence="1">Uncharacterized protein</fullName>
    </submittedName>
</protein>
<comment type="caution">
    <text evidence="1">The sequence shown here is derived from an EMBL/GenBank/DDBJ whole genome shotgun (WGS) entry which is preliminary data.</text>
</comment>
<dbReference type="EMBL" id="CAUJNA010003503">
    <property type="protein sequence ID" value="CAJ1403595.1"/>
    <property type="molecule type" value="Genomic_DNA"/>
</dbReference>
<proteinExistence type="predicted"/>
<accession>A0AA36N937</accession>
<reference evidence="1" key="1">
    <citation type="submission" date="2023-08" db="EMBL/GenBank/DDBJ databases">
        <authorList>
            <person name="Chen Y."/>
            <person name="Shah S."/>
            <person name="Dougan E. K."/>
            <person name="Thang M."/>
            <person name="Chan C."/>
        </authorList>
    </citation>
    <scope>NUCLEOTIDE SEQUENCE</scope>
</reference>
<name>A0AA36N937_9DINO</name>
<gene>
    <name evidence="1" type="ORF">EVOR1521_LOCUS26239</name>
</gene>
<dbReference type="Proteomes" id="UP001178507">
    <property type="component" value="Unassembled WGS sequence"/>
</dbReference>
<sequence>MIRESNYTEIHCRELELGITAVSAGSPLLWVDDEIFNEDFSMQGLMQDAQTQTCNEVKFILKPSTELAEAYLQSPFGQHHLARPDSALRVMSDMTRHGDGRAGAKLVKMLLETFLFRGPILIFITLTEEFGGWRRGAASAPLEGLLN</sequence>
<evidence type="ECO:0000313" key="1">
    <source>
        <dbReference type="EMBL" id="CAJ1403595.1"/>
    </source>
</evidence>
<evidence type="ECO:0000313" key="2">
    <source>
        <dbReference type="Proteomes" id="UP001178507"/>
    </source>
</evidence>
<organism evidence="1 2">
    <name type="scientific">Effrenium voratum</name>
    <dbReference type="NCBI Taxonomy" id="2562239"/>
    <lineage>
        <taxon>Eukaryota</taxon>
        <taxon>Sar</taxon>
        <taxon>Alveolata</taxon>
        <taxon>Dinophyceae</taxon>
        <taxon>Suessiales</taxon>
        <taxon>Symbiodiniaceae</taxon>
        <taxon>Effrenium</taxon>
    </lineage>
</organism>